<feature type="domain" description="HDOD" evidence="2">
    <location>
        <begin position="201"/>
        <end position="394"/>
    </location>
</feature>
<feature type="domain" description="EAL" evidence="1">
    <location>
        <begin position="1"/>
        <end position="207"/>
    </location>
</feature>
<keyword evidence="4" id="KW-1185">Reference proteome</keyword>
<proteinExistence type="predicted"/>
<dbReference type="SUPFAM" id="SSF141868">
    <property type="entry name" value="EAL domain-like"/>
    <property type="match status" value="1"/>
</dbReference>
<dbReference type="PANTHER" id="PTHR33525:SF4">
    <property type="entry name" value="CYCLIC DI-GMP PHOSPHODIESTERASE CDGJ"/>
    <property type="match status" value="1"/>
</dbReference>
<dbReference type="SUPFAM" id="SSF109604">
    <property type="entry name" value="HD-domain/PDEase-like"/>
    <property type="match status" value="1"/>
</dbReference>
<dbReference type="InterPro" id="IPR001633">
    <property type="entry name" value="EAL_dom"/>
</dbReference>
<evidence type="ECO:0000313" key="4">
    <source>
        <dbReference type="Proteomes" id="UP001232245"/>
    </source>
</evidence>
<dbReference type="SMART" id="SM00052">
    <property type="entry name" value="EAL"/>
    <property type="match status" value="1"/>
</dbReference>
<reference evidence="3 4" key="1">
    <citation type="submission" date="2023-07" db="EMBL/GenBank/DDBJ databases">
        <title>Genomic Encyclopedia of Type Strains, Phase IV (KMG-IV): sequencing the most valuable type-strain genomes for metagenomic binning, comparative biology and taxonomic classification.</title>
        <authorList>
            <person name="Goeker M."/>
        </authorList>
    </citation>
    <scope>NUCLEOTIDE SEQUENCE [LARGE SCALE GENOMIC DNA]</scope>
    <source>
        <strain evidence="3 4">DSM 17723</strain>
    </source>
</reference>
<dbReference type="InterPro" id="IPR052340">
    <property type="entry name" value="RNase_Y/CdgJ"/>
</dbReference>
<sequence length="407" mass="46948">MEVFVAKQPIFNKNEEVIAYELLYRGSQENIFPDIDGDQATTEVIINSFLNIGMKELSDGKRCFVNFTEGLLKSKVPTFFNPASIVVEILENVAIDEELIEICRELKSLGYTIALDDFKVQETYSLLPSLLKYVDIIKVDFIETNKAEQRLLVNKYRPYQIQLLAEKVETREEFLYAYELGYVYFQGYFFSKPVVISSHDVPVYAKTYYHILEEISKTEPNIDIIATEIEQDLSLSYKLLKLINSPAFRPKNKIKSIKQAIVLLGLNEIKRWIYVLSVQGMNKTNDSKMQEVVRMSLIRGKLCEQLASSIGENHTSSYMLTGMFSLIDTLLHRKLEDILIDLPLSDDIQRALLKRDNELGRVLTWTLQIEKAITVEGIPLSKKKIALFYNQACEWANYILDINEKPF</sequence>
<accession>A0ABT9YZW8</accession>
<dbReference type="Gene3D" id="3.20.20.450">
    <property type="entry name" value="EAL domain"/>
    <property type="match status" value="1"/>
</dbReference>
<dbReference type="InterPro" id="IPR013976">
    <property type="entry name" value="HDOD"/>
</dbReference>
<dbReference type="PROSITE" id="PS51833">
    <property type="entry name" value="HDOD"/>
    <property type="match status" value="1"/>
</dbReference>
<evidence type="ECO:0000313" key="3">
    <source>
        <dbReference type="EMBL" id="MDQ0225538.1"/>
    </source>
</evidence>
<dbReference type="EMBL" id="JAUSTZ010000003">
    <property type="protein sequence ID" value="MDQ0225538.1"/>
    <property type="molecule type" value="Genomic_DNA"/>
</dbReference>
<evidence type="ECO:0000259" key="2">
    <source>
        <dbReference type="PROSITE" id="PS51833"/>
    </source>
</evidence>
<name>A0ABT9YZW8_9BACI</name>
<dbReference type="Gene3D" id="1.10.3210.10">
    <property type="entry name" value="Hypothetical protein af1432"/>
    <property type="match status" value="1"/>
</dbReference>
<organism evidence="3 4">
    <name type="scientific">Metabacillus niabensis</name>
    <dbReference type="NCBI Taxonomy" id="324854"/>
    <lineage>
        <taxon>Bacteria</taxon>
        <taxon>Bacillati</taxon>
        <taxon>Bacillota</taxon>
        <taxon>Bacilli</taxon>
        <taxon>Bacillales</taxon>
        <taxon>Bacillaceae</taxon>
        <taxon>Metabacillus</taxon>
    </lineage>
</organism>
<dbReference type="InterPro" id="IPR014408">
    <property type="entry name" value="dGMP_Pdiesterase_EAL/HD-GYP"/>
</dbReference>
<evidence type="ECO:0000259" key="1">
    <source>
        <dbReference type="PROSITE" id="PS50883"/>
    </source>
</evidence>
<gene>
    <name evidence="3" type="ORF">J2S02_001882</name>
</gene>
<dbReference type="Pfam" id="PF00563">
    <property type="entry name" value="EAL"/>
    <property type="match status" value="1"/>
</dbReference>
<dbReference type="PANTHER" id="PTHR33525">
    <property type="match status" value="1"/>
</dbReference>
<dbReference type="Pfam" id="PF08668">
    <property type="entry name" value="HDOD"/>
    <property type="match status" value="1"/>
</dbReference>
<dbReference type="InterPro" id="IPR035919">
    <property type="entry name" value="EAL_sf"/>
</dbReference>
<dbReference type="PIRSF" id="PIRSF003180">
    <property type="entry name" value="DiGMPpdiest_YuxH"/>
    <property type="match status" value="1"/>
</dbReference>
<protein>
    <submittedName>
        <fullName evidence="3">EAL and modified HD-GYP domain-containing signal transduction protein</fullName>
    </submittedName>
</protein>
<comment type="caution">
    <text evidence="3">The sequence shown here is derived from an EMBL/GenBank/DDBJ whole genome shotgun (WGS) entry which is preliminary data.</text>
</comment>
<dbReference type="RefSeq" id="WP_307190630.1">
    <property type="nucleotide sequence ID" value="NZ_JAUSTZ010000003.1"/>
</dbReference>
<dbReference type="Proteomes" id="UP001232245">
    <property type="component" value="Unassembled WGS sequence"/>
</dbReference>
<dbReference type="CDD" id="cd01948">
    <property type="entry name" value="EAL"/>
    <property type="match status" value="1"/>
</dbReference>
<dbReference type="PROSITE" id="PS50883">
    <property type="entry name" value="EAL"/>
    <property type="match status" value="1"/>
</dbReference>